<sequence length="198" mass="23004">MKPNEILNQQGAILIKDVLNKELCAFLSHCLMRSSLYKNGIQDDDQVQGSLGILDHEVTFETAHEKIWPALELVLEEELIPTYSYARLYTNGNVLEKHTDRPSCEVSVTVQLARSHHYAWPIYMGNQRFDLGEGDGVIYKGCDIEHWRDKCDGPENYVSGQAFFHFVKKKGNNAEWKNDKRIIQNFYMRNRNYIFEGK</sequence>
<reference evidence="1" key="1">
    <citation type="submission" date="2020-04" db="EMBL/GenBank/DDBJ databases">
        <authorList>
            <person name="Chiriac C."/>
            <person name="Salcher M."/>
            <person name="Ghai R."/>
            <person name="Kavagutti S V."/>
        </authorList>
    </citation>
    <scope>NUCLEOTIDE SEQUENCE</scope>
</reference>
<protein>
    <submittedName>
        <fullName evidence="1">Uncharacterized protein</fullName>
    </submittedName>
</protein>
<gene>
    <name evidence="1" type="ORF">UFOVP405_51</name>
</gene>
<organism evidence="1">
    <name type="scientific">uncultured Caudovirales phage</name>
    <dbReference type="NCBI Taxonomy" id="2100421"/>
    <lineage>
        <taxon>Viruses</taxon>
        <taxon>Duplodnaviria</taxon>
        <taxon>Heunggongvirae</taxon>
        <taxon>Uroviricota</taxon>
        <taxon>Caudoviricetes</taxon>
        <taxon>Peduoviridae</taxon>
        <taxon>Maltschvirus</taxon>
        <taxon>Maltschvirus maltsch</taxon>
    </lineage>
</organism>
<proteinExistence type="predicted"/>
<dbReference type="EMBL" id="LR796378">
    <property type="protein sequence ID" value="CAB4140528.1"/>
    <property type="molecule type" value="Genomic_DNA"/>
</dbReference>
<name>A0A6J5M1B0_9CAUD</name>
<evidence type="ECO:0000313" key="1">
    <source>
        <dbReference type="EMBL" id="CAB4140528.1"/>
    </source>
</evidence>
<accession>A0A6J5M1B0</accession>